<protein>
    <submittedName>
        <fullName evidence="1">Uncharacterized protein</fullName>
    </submittedName>
</protein>
<reference evidence="2" key="1">
    <citation type="submission" date="2017-06" db="EMBL/GenBank/DDBJ databases">
        <authorList>
            <person name="Cremers G."/>
        </authorList>
    </citation>
    <scope>NUCLEOTIDE SEQUENCE [LARGE SCALE GENOMIC DNA]</scope>
</reference>
<keyword evidence="2" id="KW-1185">Reference proteome</keyword>
<evidence type="ECO:0000313" key="2">
    <source>
        <dbReference type="Proteomes" id="UP000218615"/>
    </source>
</evidence>
<dbReference type="Proteomes" id="UP000218615">
    <property type="component" value="Unassembled WGS sequence"/>
</dbReference>
<dbReference type="EMBL" id="FZMP01000026">
    <property type="protein sequence ID" value="SNQ59535.1"/>
    <property type="molecule type" value="Genomic_DNA"/>
</dbReference>
<sequence>MMGTLLMQPNISFKAGDITLETKTSKQEA</sequence>
<dbReference type="AlphaFoldDB" id="A0A284VJU6"/>
<gene>
    <name evidence="1" type="ORF">MNV_1210018</name>
</gene>
<evidence type="ECO:0000313" key="1">
    <source>
        <dbReference type="EMBL" id="SNQ59535.1"/>
    </source>
</evidence>
<accession>A0A284VJU6</accession>
<organism evidence="1 2">
    <name type="scientific">Candidatus Methanoperedens nitratireducens</name>
    <dbReference type="NCBI Taxonomy" id="1392998"/>
    <lineage>
        <taxon>Archaea</taxon>
        <taxon>Methanobacteriati</taxon>
        <taxon>Methanobacteriota</taxon>
        <taxon>Stenosarchaea group</taxon>
        <taxon>Methanomicrobia</taxon>
        <taxon>Methanosarcinales</taxon>
        <taxon>ANME-2 cluster</taxon>
        <taxon>Candidatus Methanoperedentaceae</taxon>
        <taxon>Candidatus Methanoperedens</taxon>
    </lineage>
</organism>
<proteinExistence type="predicted"/>
<name>A0A284VJU6_9EURY</name>